<dbReference type="NCBIfam" id="NF010396">
    <property type="entry name" value="PRK13824.1"/>
    <property type="match status" value="1"/>
</dbReference>
<feature type="domain" description="Plasmid replication protein C C-terminal" evidence="3">
    <location>
        <begin position="293"/>
        <end position="392"/>
    </location>
</feature>
<protein>
    <submittedName>
        <fullName evidence="4">Plasmid replication protein RepC</fullName>
    </submittedName>
</protein>
<keyword evidence="1" id="KW-0175">Coiled coil</keyword>
<comment type="caution">
    <text evidence="4">The sequence shown here is derived from an EMBL/GenBank/DDBJ whole genome shotgun (WGS) entry which is preliminary data.</text>
</comment>
<dbReference type="InterPro" id="IPR036390">
    <property type="entry name" value="WH_DNA-bd_sf"/>
</dbReference>
<feature type="coiled-coil region" evidence="1">
    <location>
        <begin position="218"/>
        <end position="245"/>
    </location>
</feature>
<dbReference type="InterPro" id="IPR005090">
    <property type="entry name" value="RepC_N"/>
</dbReference>
<dbReference type="SUPFAM" id="SSF46785">
    <property type="entry name" value="Winged helix' DNA-binding domain"/>
    <property type="match status" value="1"/>
</dbReference>
<name>A0ABP3R6E2_9HYPH</name>
<reference evidence="5" key="1">
    <citation type="journal article" date="2019" name="Int. J. Syst. Evol. Microbiol.">
        <title>The Global Catalogue of Microorganisms (GCM) 10K type strain sequencing project: providing services to taxonomists for standard genome sequencing and annotation.</title>
        <authorList>
            <consortium name="The Broad Institute Genomics Platform"/>
            <consortium name="The Broad Institute Genome Sequencing Center for Infectious Disease"/>
            <person name="Wu L."/>
            <person name="Ma J."/>
        </authorList>
    </citation>
    <scope>NUCLEOTIDE SEQUENCE [LARGE SCALE GENOMIC DNA]</scope>
    <source>
        <strain evidence="5">JCM 15115</strain>
    </source>
</reference>
<evidence type="ECO:0000259" key="3">
    <source>
        <dbReference type="Pfam" id="PF11800"/>
    </source>
</evidence>
<dbReference type="Pfam" id="PF11800">
    <property type="entry name" value="RP-C_C"/>
    <property type="match status" value="1"/>
</dbReference>
<organism evidence="4 5">
    <name type="scientific">Paenochrobactrum glaciei</name>
    <dbReference type="NCBI Taxonomy" id="486407"/>
    <lineage>
        <taxon>Bacteria</taxon>
        <taxon>Pseudomonadati</taxon>
        <taxon>Pseudomonadota</taxon>
        <taxon>Alphaproteobacteria</taxon>
        <taxon>Hyphomicrobiales</taxon>
        <taxon>Brucellaceae</taxon>
        <taxon>Paenochrobactrum</taxon>
    </lineage>
</organism>
<gene>
    <name evidence="4" type="primary">repC_1</name>
    <name evidence="4" type="ORF">GCM10008943_19900</name>
</gene>
<dbReference type="Pfam" id="PF03428">
    <property type="entry name" value="RP-C"/>
    <property type="match status" value="1"/>
</dbReference>
<dbReference type="Proteomes" id="UP001424441">
    <property type="component" value="Unassembled WGS sequence"/>
</dbReference>
<keyword evidence="5" id="KW-1185">Reference proteome</keyword>
<accession>A0ABP3R6E2</accession>
<evidence type="ECO:0000313" key="4">
    <source>
        <dbReference type="EMBL" id="GAA0604367.1"/>
    </source>
</evidence>
<dbReference type="InterPro" id="IPR047611">
    <property type="entry name" value="RepABC_RepC"/>
</dbReference>
<dbReference type="RefSeq" id="WP_343805039.1">
    <property type="nucleotide sequence ID" value="NZ_BAAADE010000003.1"/>
</dbReference>
<dbReference type="InterPro" id="IPR021760">
    <property type="entry name" value="RepC_C"/>
</dbReference>
<feature type="domain" description="Plasmid replication protein C N-terminal" evidence="2">
    <location>
        <begin position="13"/>
        <end position="186"/>
    </location>
</feature>
<evidence type="ECO:0000259" key="2">
    <source>
        <dbReference type="Pfam" id="PF03428"/>
    </source>
</evidence>
<proteinExistence type="predicted"/>
<evidence type="ECO:0000313" key="5">
    <source>
        <dbReference type="Proteomes" id="UP001424441"/>
    </source>
</evidence>
<dbReference type="NCBIfam" id="NF040974">
    <property type="entry name" value="RepABC_RepC"/>
    <property type="match status" value="1"/>
</dbReference>
<evidence type="ECO:0000256" key="1">
    <source>
        <dbReference type="SAM" id="Coils"/>
    </source>
</evidence>
<sequence length="401" mass="44859">MDSNLVSTPFGARPMSFALFSTQKQTHRITENTSVDKWKLYRWLCEGKSLFKVGDRTLAVLNALLSFYPSNMLSTDNSLIVFPSNRQLSLRAHGMADATLRRHLACLLEAGLITRKDSPNGKRYAHKDKQGEIASAYGFSLAPLLARAAEIEEGAQYVRAQQSANRLMRERLTLHRRDIAKLIEMATETGVTAPWGAIYNKFRDIIATIPRRAETSALELIVNQMQDLRHEIDNALNSLEKVQILSANEAQTERQHNSSDSESIIKFETTEQNAEKHTATDKSVSELKTQTYPLELVLRACPDLQAYAGGEIRLWKDFIAVTSQIRGYLGISPSAYQQAVSVHGQQNAAIIIACMLQRLDQIQSAGGYLRNLTDKASHQAFSVGPMLMSLLRSEIHKSHMN</sequence>
<dbReference type="EMBL" id="BAAADE010000003">
    <property type="protein sequence ID" value="GAA0604367.1"/>
    <property type="molecule type" value="Genomic_DNA"/>
</dbReference>